<gene>
    <name evidence="2" type="ORF">BJ984_002223</name>
</gene>
<feature type="transmembrane region" description="Helical" evidence="1">
    <location>
        <begin position="55"/>
        <end position="77"/>
    </location>
</feature>
<dbReference type="RefSeq" id="WP_179548091.1">
    <property type="nucleotide sequence ID" value="NZ_BSEW01000002.1"/>
</dbReference>
<accession>A0A852SQL7</accession>
<keyword evidence="1" id="KW-0472">Membrane</keyword>
<comment type="caution">
    <text evidence="2">The sequence shown here is derived from an EMBL/GenBank/DDBJ whole genome shotgun (WGS) entry which is preliminary data.</text>
</comment>
<dbReference type="EMBL" id="JACCBM010000001">
    <property type="protein sequence ID" value="NYD71065.1"/>
    <property type="molecule type" value="Genomic_DNA"/>
</dbReference>
<sequence length="206" mass="21253">MDRRLMMAVWALSGLTTLVFAGYWAWYAVRLAGGSSSSGGSSPGVAGGSAESGLAGAPAVVGAATAVLVVALIGVSGQLRLNRLRRRFPSVAIVRARPVGTLDSFADRYWLDTGRPLPAISGPLYASFGPRMLTLLAGDGTEVVSFDTAYARLGVEERGGFAGGDATVAVAIEGYPRLVLGFPRAWSLGALQLPSAAVEGLVARTR</sequence>
<name>A0A852SQL7_9MICO</name>
<evidence type="ECO:0000313" key="3">
    <source>
        <dbReference type="Proteomes" id="UP000549913"/>
    </source>
</evidence>
<evidence type="ECO:0000256" key="1">
    <source>
        <dbReference type="SAM" id="Phobius"/>
    </source>
</evidence>
<organism evidence="2 3">
    <name type="scientific">Herbiconiux flava</name>
    <dbReference type="NCBI Taxonomy" id="881268"/>
    <lineage>
        <taxon>Bacteria</taxon>
        <taxon>Bacillati</taxon>
        <taxon>Actinomycetota</taxon>
        <taxon>Actinomycetes</taxon>
        <taxon>Micrococcales</taxon>
        <taxon>Microbacteriaceae</taxon>
        <taxon>Herbiconiux</taxon>
    </lineage>
</organism>
<keyword evidence="1" id="KW-0812">Transmembrane</keyword>
<protein>
    <submittedName>
        <fullName evidence="2">Uncharacterized protein</fullName>
    </submittedName>
</protein>
<reference evidence="2 3" key="1">
    <citation type="submission" date="2020-07" db="EMBL/GenBank/DDBJ databases">
        <title>Sequencing the genomes of 1000 actinobacteria strains.</title>
        <authorList>
            <person name="Klenk H.-P."/>
        </authorList>
    </citation>
    <scope>NUCLEOTIDE SEQUENCE [LARGE SCALE GENOMIC DNA]</scope>
    <source>
        <strain evidence="2 3">DSM 26474</strain>
    </source>
</reference>
<keyword evidence="1" id="KW-1133">Transmembrane helix</keyword>
<evidence type="ECO:0000313" key="2">
    <source>
        <dbReference type="EMBL" id="NYD71065.1"/>
    </source>
</evidence>
<dbReference type="Proteomes" id="UP000549913">
    <property type="component" value="Unassembled WGS sequence"/>
</dbReference>
<dbReference type="AlphaFoldDB" id="A0A852SQL7"/>
<keyword evidence="3" id="KW-1185">Reference proteome</keyword>
<proteinExistence type="predicted"/>